<dbReference type="PANTHER" id="PTHR31920:SF135">
    <property type="entry name" value="B3 DOMAIN-CONTAINING PROTEIN OS03G0621600-RELATED"/>
    <property type="match status" value="1"/>
</dbReference>
<evidence type="ECO:0000256" key="6">
    <source>
        <dbReference type="SAM" id="MobiDB-lite"/>
    </source>
</evidence>
<evidence type="ECO:0000256" key="4">
    <source>
        <dbReference type="ARBA" id="ARBA00023163"/>
    </source>
</evidence>
<dbReference type="AlphaFoldDB" id="A0ABD3TC20"/>
<dbReference type="InterPro" id="IPR050655">
    <property type="entry name" value="Plant_B3_domain"/>
</dbReference>
<evidence type="ECO:0000256" key="2">
    <source>
        <dbReference type="ARBA" id="ARBA00023015"/>
    </source>
</evidence>
<comment type="caution">
    <text evidence="8">The sequence shown here is derived from an EMBL/GenBank/DDBJ whole genome shotgun (WGS) entry which is preliminary data.</text>
</comment>
<protein>
    <recommendedName>
        <fullName evidence="7">TF-B3 domain-containing protein</fullName>
    </recommendedName>
</protein>
<accession>A0ABD3TC20</accession>
<evidence type="ECO:0000259" key="7">
    <source>
        <dbReference type="PROSITE" id="PS50863"/>
    </source>
</evidence>
<keyword evidence="4" id="KW-0804">Transcription</keyword>
<dbReference type="GO" id="GO:0003677">
    <property type="term" value="F:DNA binding"/>
    <property type="evidence" value="ECO:0007669"/>
    <property type="project" value="UniProtKB-KW"/>
</dbReference>
<keyword evidence="2" id="KW-0805">Transcription regulation</keyword>
<dbReference type="EMBL" id="JBJXBP010000004">
    <property type="protein sequence ID" value="KAL3834136.1"/>
    <property type="molecule type" value="Genomic_DNA"/>
</dbReference>
<organism evidence="8 9">
    <name type="scientific">Penstemon smallii</name>
    <dbReference type="NCBI Taxonomy" id="265156"/>
    <lineage>
        <taxon>Eukaryota</taxon>
        <taxon>Viridiplantae</taxon>
        <taxon>Streptophyta</taxon>
        <taxon>Embryophyta</taxon>
        <taxon>Tracheophyta</taxon>
        <taxon>Spermatophyta</taxon>
        <taxon>Magnoliopsida</taxon>
        <taxon>eudicotyledons</taxon>
        <taxon>Gunneridae</taxon>
        <taxon>Pentapetalae</taxon>
        <taxon>asterids</taxon>
        <taxon>lamiids</taxon>
        <taxon>Lamiales</taxon>
        <taxon>Plantaginaceae</taxon>
        <taxon>Cheloneae</taxon>
        <taxon>Penstemon</taxon>
    </lineage>
</organism>
<evidence type="ECO:0000256" key="3">
    <source>
        <dbReference type="ARBA" id="ARBA00023125"/>
    </source>
</evidence>
<dbReference type="PANTHER" id="PTHR31920">
    <property type="entry name" value="B3 DOMAIN-CONTAINING"/>
    <property type="match status" value="1"/>
</dbReference>
<feature type="compositionally biased region" description="Acidic residues" evidence="6">
    <location>
        <begin position="251"/>
        <end position="286"/>
    </location>
</feature>
<feature type="domain" description="TF-B3" evidence="7">
    <location>
        <begin position="357"/>
        <end position="420"/>
    </location>
</feature>
<evidence type="ECO:0000256" key="1">
    <source>
        <dbReference type="ARBA" id="ARBA00004123"/>
    </source>
</evidence>
<evidence type="ECO:0000256" key="5">
    <source>
        <dbReference type="ARBA" id="ARBA00023242"/>
    </source>
</evidence>
<feature type="region of interest" description="Disordered" evidence="6">
    <location>
        <begin position="247"/>
        <end position="287"/>
    </location>
</feature>
<dbReference type="Gene3D" id="2.40.330.10">
    <property type="entry name" value="DNA-binding pseudobarrel domain"/>
    <property type="match status" value="1"/>
</dbReference>
<proteinExistence type="predicted"/>
<name>A0ABD3TC20_9LAMI</name>
<keyword evidence="3" id="KW-0238">DNA-binding</keyword>
<gene>
    <name evidence="8" type="ORF">ACJIZ3_008872</name>
</gene>
<keyword evidence="9" id="KW-1185">Reference proteome</keyword>
<dbReference type="CDD" id="cd10017">
    <property type="entry name" value="B3_DNA"/>
    <property type="match status" value="1"/>
</dbReference>
<dbReference type="InterPro" id="IPR015300">
    <property type="entry name" value="DNA-bd_pseudobarrel_sf"/>
</dbReference>
<sequence>MFYEFKLNISHKKASSFVYFENITFEKLPFVFVIRPELFDKKTGILSIRNKKYGLKIARKDGDWYMIVLNARTFIEHYGIQTGYVIFFEYLGNTNFVACICSCQYYVEKFGSNVNRNPIKFFRMAGQSSEPCLVLPKVFSSYPIMDPTGCFATVRTRLGAWKIWYVRNNQGVIFVGPCWDSFYKAHKLYECHLIQFEYYDDLKYDATIFWVDGCEFELIRGKRSNTVIDVDEKNLCCPCAPFDPVITIDLTNDDDEEEEEEDQVEEEDEEEDEQKEEEDEDTDGGENVDGLRMIEEIYNQFKFPPIVTFRPKMGKINIPNESNKSMPRLYIDKDIWKPHCLSKYKVAWLMTPMHGTRVWEVKLQVYKGKRLSVRKTPRLVLGKGWRKFCVDNNLKKGDNIDMHFVELKRQGMRVHVLHILIELNVGN</sequence>
<comment type="subcellular location">
    <subcellularLocation>
        <location evidence="1">Nucleus</location>
    </subcellularLocation>
</comment>
<keyword evidence="5" id="KW-0539">Nucleus</keyword>
<dbReference type="InterPro" id="IPR003340">
    <property type="entry name" value="B3_DNA-bd"/>
</dbReference>
<evidence type="ECO:0000313" key="8">
    <source>
        <dbReference type="EMBL" id="KAL3834136.1"/>
    </source>
</evidence>
<dbReference type="GO" id="GO:0005634">
    <property type="term" value="C:nucleus"/>
    <property type="evidence" value="ECO:0007669"/>
    <property type="project" value="UniProtKB-SubCell"/>
</dbReference>
<reference evidence="8 9" key="1">
    <citation type="submission" date="2024-12" db="EMBL/GenBank/DDBJ databases">
        <title>The unique morphological basis and parallel evolutionary history of personate flowers in Penstemon.</title>
        <authorList>
            <person name="Depatie T.H."/>
            <person name="Wessinger C.A."/>
        </authorList>
    </citation>
    <scope>NUCLEOTIDE SEQUENCE [LARGE SCALE GENOMIC DNA]</scope>
    <source>
        <strain evidence="8">WTNN_2</strain>
        <tissue evidence="8">Leaf</tissue>
    </source>
</reference>
<evidence type="ECO:0000313" key="9">
    <source>
        <dbReference type="Proteomes" id="UP001634393"/>
    </source>
</evidence>
<dbReference type="Proteomes" id="UP001634393">
    <property type="component" value="Unassembled WGS sequence"/>
</dbReference>
<dbReference type="PROSITE" id="PS50863">
    <property type="entry name" value="B3"/>
    <property type="match status" value="1"/>
</dbReference>
<dbReference type="SUPFAM" id="SSF101936">
    <property type="entry name" value="DNA-binding pseudobarrel domain"/>
    <property type="match status" value="2"/>
</dbReference>